<gene>
    <name evidence="4" type="ORF">ABZZ21_13050</name>
</gene>
<dbReference type="Gene3D" id="1.25.40.10">
    <property type="entry name" value="Tetratricopeptide repeat domain"/>
    <property type="match status" value="1"/>
</dbReference>
<dbReference type="SUPFAM" id="SSF48452">
    <property type="entry name" value="TPR-like"/>
    <property type="match status" value="1"/>
</dbReference>
<keyword evidence="4" id="KW-0547">Nucleotide-binding</keyword>
<dbReference type="GO" id="GO:0005524">
    <property type="term" value="F:ATP binding"/>
    <property type="evidence" value="ECO:0007669"/>
    <property type="project" value="UniProtKB-KW"/>
</dbReference>
<protein>
    <submittedName>
        <fullName evidence="4">ATP-binding protein</fullName>
    </submittedName>
</protein>
<keyword evidence="5" id="KW-1185">Reference proteome</keyword>
<dbReference type="Proteomes" id="UP001550210">
    <property type="component" value="Unassembled WGS sequence"/>
</dbReference>
<evidence type="ECO:0000313" key="5">
    <source>
        <dbReference type="Proteomes" id="UP001550210"/>
    </source>
</evidence>
<feature type="transmembrane region" description="Helical" evidence="2">
    <location>
        <begin position="769"/>
        <end position="788"/>
    </location>
</feature>
<dbReference type="InterPro" id="IPR041664">
    <property type="entry name" value="AAA_16"/>
</dbReference>
<reference evidence="4 5" key="1">
    <citation type="submission" date="2024-06" db="EMBL/GenBank/DDBJ databases">
        <title>The Natural Products Discovery Center: Release of the First 8490 Sequenced Strains for Exploring Actinobacteria Biosynthetic Diversity.</title>
        <authorList>
            <person name="Kalkreuter E."/>
            <person name="Kautsar S.A."/>
            <person name="Yang D."/>
            <person name="Bader C.D."/>
            <person name="Teijaro C.N."/>
            <person name="Fluegel L."/>
            <person name="Davis C.M."/>
            <person name="Simpson J.R."/>
            <person name="Lauterbach L."/>
            <person name="Steele A.D."/>
            <person name="Gui C."/>
            <person name="Meng S."/>
            <person name="Li G."/>
            <person name="Viehrig K."/>
            <person name="Ye F."/>
            <person name="Su P."/>
            <person name="Kiefer A.F."/>
            <person name="Nichols A."/>
            <person name="Cepeda A.J."/>
            <person name="Yan W."/>
            <person name="Fan B."/>
            <person name="Jiang Y."/>
            <person name="Adhikari A."/>
            <person name="Zheng C.-J."/>
            <person name="Schuster L."/>
            <person name="Cowan T.M."/>
            <person name="Smanski M.J."/>
            <person name="Chevrette M.G."/>
            <person name="De Carvalho L.P.S."/>
            <person name="Shen B."/>
        </authorList>
    </citation>
    <scope>NUCLEOTIDE SEQUENCE [LARGE SCALE GENOMIC DNA]</scope>
    <source>
        <strain evidence="4 5">NPDC006434</strain>
    </source>
</reference>
<organism evidence="4 5">
    <name type="scientific">Streptomyces ossamyceticus</name>
    <dbReference type="NCBI Taxonomy" id="249581"/>
    <lineage>
        <taxon>Bacteria</taxon>
        <taxon>Bacillati</taxon>
        <taxon>Actinomycetota</taxon>
        <taxon>Actinomycetes</taxon>
        <taxon>Kitasatosporales</taxon>
        <taxon>Streptomycetaceae</taxon>
        <taxon>Streptomyces</taxon>
    </lineage>
</organism>
<dbReference type="SUPFAM" id="SSF52540">
    <property type="entry name" value="P-loop containing nucleoside triphosphate hydrolases"/>
    <property type="match status" value="1"/>
</dbReference>
<evidence type="ECO:0000256" key="1">
    <source>
        <dbReference type="SAM" id="MobiDB-lite"/>
    </source>
</evidence>
<sequence>MPGETGGTSNEVGGPVEGGTVFQAGYIGSINTGAAASVPVRLTDALPPRPTGLVGRARELSVLERFLDPSVRPETPALALAGPGGVGKTSLALEAAYRARDKGWLRGRILHLDVRAHGADTIQSVPPLLQALLRQFGLPGPELPSLRASLEQEWRAALRREKEGLLILVEDVMDPEQLRSLIPGDDHHRLLVTSRTRPEVPGVGVFTVDKLSPEASLTLLRDGLPDEEFDENTLLEVAELCSHLPHSLRFAATRLREPATVVEEFIGALRTPDDRLTELGLTPLYDASYALLDEQDGRLLRLLSVHPGADFDADAAAALGGTTVSEARRALHRLCDKYFLEWTRTEGRFRFHDLMWQYTRSKWAAQGSREESRAAQERLLLSHAARAADASEGWLDQERHAAVALAAFGVEIGRYAAVDGLAAPFIARLTRQAQLVDALHLLRYAVIAAHESRGHAREAELLVTMSRTYRAAGLHEDARACAEAAHLVRIRIGVFSPEFDDELAEHSAARGDNGAAAHHYARAARTWERRGRRDKAAVSLSGLGRSWGALGRPDRAAWALERAAAAAEETGDLAVAARARLDLAQVMPSGSRDLATEHLRRGLHLARHSGDVAVTIELLIRLSEVYADEDVIEKADELIASALDLVESHRLYRTEVELQIARVRRAKPSGRPREPVARQHENGSADSSPTEAPSPPVFRPNPHERVVLARLYALPALSTLWALGWLGHGMLTEGPAEIWVLYVGWTVAGFEYARHVWRRSRGNRLEDVMARYGLWGHAVCCGGLLAVAAASGLWVGAAGAALLLGAQLVWGTQPLLRRTTRFTQR</sequence>
<feature type="transmembrane region" description="Helical" evidence="2">
    <location>
        <begin position="794"/>
        <end position="816"/>
    </location>
</feature>
<dbReference type="PANTHER" id="PTHR47691">
    <property type="entry name" value="REGULATOR-RELATED"/>
    <property type="match status" value="1"/>
</dbReference>
<dbReference type="InterPro" id="IPR027417">
    <property type="entry name" value="P-loop_NTPase"/>
</dbReference>
<proteinExistence type="predicted"/>
<keyword evidence="2" id="KW-0812">Transmembrane</keyword>
<dbReference type="InterPro" id="IPR011990">
    <property type="entry name" value="TPR-like_helical_dom_sf"/>
</dbReference>
<feature type="transmembrane region" description="Helical" evidence="2">
    <location>
        <begin position="738"/>
        <end position="757"/>
    </location>
</feature>
<feature type="compositionally biased region" description="Basic and acidic residues" evidence="1">
    <location>
        <begin position="671"/>
        <end position="683"/>
    </location>
</feature>
<name>A0ABV2UVA5_9ACTN</name>
<evidence type="ECO:0000259" key="3">
    <source>
        <dbReference type="Pfam" id="PF13191"/>
    </source>
</evidence>
<dbReference type="Gene3D" id="3.40.50.300">
    <property type="entry name" value="P-loop containing nucleotide triphosphate hydrolases"/>
    <property type="match status" value="1"/>
</dbReference>
<keyword evidence="2" id="KW-0472">Membrane</keyword>
<feature type="region of interest" description="Disordered" evidence="1">
    <location>
        <begin position="666"/>
        <end position="699"/>
    </location>
</feature>
<keyword evidence="4" id="KW-0067">ATP-binding</keyword>
<dbReference type="Pfam" id="PF13191">
    <property type="entry name" value="AAA_16"/>
    <property type="match status" value="1"/>
</dbReference>
<evidence type="ECO:0000256" key="2">
    <source>
        <dbReference type="SAM" id="Phobius"/>
    </source>
</evidence>
<dbReference type="EMBL" id="JBEXPZ010000015">
    <property type="protein sequence ID" value="MET9845490.1"/>
    <property type="molecule type" value="Genomic_DNA"/>
</dbReference>
<dbReference type="PANTHER" id="PTHR47691:SF3">
    <property type="entry name" value="HTH-TYPE TRANSCRIPTIONAL REGULATOR RV0890C-RELATED"/>
    <property type="match status" value="1"/>
</dbReference>
<accession>A0ABV2UVA5</accession>
<comment type="caution">
    <text evidence="4">The sequence shown here is derived from an EMBL/GenBank/DDBJ whole genome shotgun (WGS) entry which is preliminary data.</text>
</comment>
<keyword evidence="2" id="KW-1133">Transmembrane helix</keyword>
<evidence type="ECO:0000313" key="4">
    <source>
        <dbReference type="EMBL" id="MET9845490.1"/>
    </source>
</evidence>
<dbReference type="RefSeq" id="WP_355396379.1">
    <property type="nucleotide sequence ID" value="NZ_JBEGHN010000001.1"/>
</dbReference>
<feature type="domain" description="Orc1-like AAA ATPase" evidence="3">
    <location>
        <begin position="53"/>
        <end position="163"/>
    </location>
</feature>